<evidence type="ECO:0000256" key="4">
    <source>
        <dbReference type="ARBA" id="ARBA00023315"/>
    </source>
</evidence>
<keyword evidence="2 5" id="KW-0963">Cytoplasm</keyword>
<gene>
    <name evidence="7" type="primary">rimI</name>
    <name evidence="7" type="ORF">LJ739_10600</name>
</gene>
<evidence type="ECO:0000259" key="6">
    <source>
        <dbReference type="PROSITE" id="PS51186"/>
    </source>
</evidence>
<dbReference type="SUPFAM" id="SSF55729">
    <property type="entry name" value="Acyl-CoA N-acyltransferases (Nat)"/>
    <property type="match status" value="1"/>
</dbReference>
<comment type="catalytic activity">
    <reaction evidence="5">
        <text>N-terminal L-alanyl-[ribosomal protein bS18] + acetyl-CoA = N-terminal N(alpha)-acetyl-L-alanyl-[ribosomal protein bS18] + CoA + H(+)</text>
        <dbReference type="Rhea" id="RHEA:43756"/>
        <dbReference type="Rhea" id="RHEA-COMP:10676"/>
        <dbReference type="Rhea" id="RHEA-COMP:10677"/>
        <dbReference type="ChEBI" id="CHEBI:15378"/>
        <dbReference type="ChEBI" id="CHEBI:57287"/>
        <dbReference type="ChEBI" id="CHEBI:57288"/>
        <dbReference type="ChEBI" id="CHEBI:64718"/>
        <dbReference type="ChEBI" id="CHEBI:83683"/>
        <dbReference type="EC" id="2.3.1.266"/>
    </reaction>
</comment>
<sequence length="153" mass="17329">MTLSIVALPEQDGVAAHHIHQQSHVQPWSQSTFIDTLTEPYFTLAAYHGNVLAGYAIGLQVLDEITLMDIAVDHDRKRQGIGRELLQQFIRESHQRQGSVVWLEVRGSNSPAIQLYQSMGFELMDRRKDYYPTTTGREDALMMRKSLTDVSGV</sequence>
<keyword evidence="7" id="KW-0687">Ribonucleoprotein</keyword>
<comment type="similarity">
    <text evidence="1 5">Belongs to the acetyltransferase family. RimI subfamily.</text>
</comment>
<evidence type="ECO:0000256" key="1">
    <source>
        <dbReference type="ARBA" id="ARBA00005395"/>
    </source>
</evidence>
<keyword evidence="4 7" id="KW-0012">Acyltransferase</keyword>
<evidence type="ECO:0000313" key="8">
    <source>
        <dbReference type="Proteomes" id="UP001520878"/>
    </source>
</evidence>
<dbReference type="PANTHER" id="PTHR43420:SF12">
    <property type="entry name" value="N-ACETYLTRANSFERASE DOMAIN-CONTAINING PROTEIN"/>
    <property type="match status" value="1"/>
</dbReference>
<dbReference type="CDD" id="cd04301">
    <property type="entry name" value="NAT_SF"/>
    <property type="match status" value="1"/>
</dbReference>
<name>A0ABS8G823_9ALTE</name>
<keyword evidence="7" id="KW-0689">Ribosomal protein</keyword>
<dbReference type="InterPro" id="IPR016181">
    <property type="entry name" value="Acyl_CoA_acyltransferase"/>
</dbReference>
<dbReference type="Gene3D" id="3.40.630.30">
    <property type="match status" value="1"/>
</dbReference>
<evidence type="ECO:0000313" key="7">
    <source>
        <dbReference type="EMBL" id="MCC2616690.1"/>
    </source>
</evidence>
<organism evidence="7 8">
    <name type="scientific">Fluctibacter halophilus</name>
    <dbReference type="NCBI Taxonomy" id="226011"/>
    <lineage>
        <taxon>Bacteria</taxon>
        <taxon>Pseudomonadati</taxon>
        <taxon>Pseudomonadota</taxon>
        <taxon>Gammaproteobacteria</taxon>
        <taxon>Alteromonadales</taxon>
        <taxon>Alteromonadaceae</taxon>
        <taxon>Fluctibacter</taxon>
    </lineage>
</organism>
<protein>
    <recommendedName>
        <fullName evidence="5">[Ribosomal protein bS18]-alanine N-acetyltransferase</fullName>
        <ecNumber evidence="5">2.3.1.266</ecNumber>
    </recommendedName>
</protein>
<dbReference type="PROSITE" id="PS51186">
    <property type="entry name" value="GNAT"/>
    <property type="match status" value="1"/>
</dbReference>
<dbReference type="GO" id="GO:0008999">
    <property type="term" value="F:protein-N-terminal-alanine acetyltransferase activity"/>
    <property type="evidence" value="ECO:0007669"/>
    <property type="project" value="UniProtKB-EC"/>
</dbReference>
<dbReference type="EMBL" id="JAJEWP010000002">
    <property type="protein sequence ID" value="MCC2616690.1"/>
    <property type="molecule type" value="Genomic_DNA"/>
</dbReference>
<keyword evidence="3 7" id="KW-0808">Transferase</keyword>
<evidence type="ECO:0000256" key="3">
    <source>
        <dbReference type="ARBA" id="ARBA00022679"/>
    </source>
</evidence>
<evidence type="ECO:0000256" key="5">
    <source>
        <dbReference type="RuleBase" id="RU363094"/>
    </source>
</evidence>
<dbReference type="InterPro" id="IPR006464">
    <property type="entry name" value="AcTrfase_RimI/Ard1"/>
</dbReference>
<reference evidence="7 8" key="1">
    <citation type="submission" date="2021-10" db="EMBL/GenBank/DDBJ databases">
        <title>Draft genome of Aestuariibacter halophilus JC2043.</title>
        <authorList>
            <person name="Emsley S.A."/>
            <person name="Pfannmuller K.M."/>
            <person name="Ushijima B."/>
            <person name="Saw J.H."/>
            <person name="Videau P."/>
        </authorList>
    </citation>
    <scope>NUCLEOTIDE SEQUENCE [LARGE SCALE GENOMIC DNA]</scope>
    <source>
        <strain evidence="7 8">JC2043</strain>
    </source>
</reference>
<comment type="caution">
    <text evidence="7">The sequence shown here is derived from an EMBL/GenBank/DDBJ whole genome shotgun (WGS) entry which is preliminary data.</text>
</comment>
<proteinExistence type="inferred from homology"/>
<dbReference type="InterPro" id="IPR000182">
    <property type="entry name" value="GNAT_dom"/>
</dbReference>
<keyword evidence="8" id="KW-1185">Reference proteome</keyword>
<dbReference type="GO" id="GO:0005840">
    <property type="term" value="C:ribosome"/>
    <property type="evidence" value="ECO:0007669"/>
    <property type="project" value="UniProtKB-KW"/>
</dbReference>
<evidence type="ECO:0000256" key="2">
    <source>
        <dbReference type="ARBA" id="ARBA00022490"/>
    </source>
</evidence>
<accession>A0ABS8G823</accession>
<dbReference type="NCBIfam" id="TIGR01575">
    <property type="entry name" value="rimI"/>
    <property type="match status" value="1"/>
</dbReference>
<dbReference type="Proteomes" id="UP001520878">
    <property type="component" value="Unassembled WGS sequence"/>
</dbReference>
<comment type="function">
    <text evidence="5">Acetylates the N-terminal alanine of ribosomal protein bS18.</text>
</comment>
<dbReference type="PANTHER" id="PTHR43420">
    <property type="entry name" value="ACETYLTRANSFERASE"/>
    <property type="match status" value="1"/>
</dbReference>
<comment type="subcellular location">
    <subcellularLocation>
        <location evidence="5">Cytoplasm</location>
    </subcellularLocation>
</comment>
<dbReference type="InterPro" id="IPR050680">
    <property type="entry name" value="YpeA/RimI_acetyltransf"/>
</dbReference>
<dbReference type="Pfam" id="PF00583">
    <property type="entry name" value="Acetyltransf_1"/>
    <property type="match status" value="1"/>
</dbReference>
<dbReference type="EC" id="2.3.1.266" evidence="5"/>
<feature type="domain" description="N-acetyltransferase" evidence="6">
    <location>
        <begin position="3"/>
        <end position="148"/>
    </location>
</feature>
<dbReference type="RefSeq" id="WP_229160271.1">
    <property type="nucleotide sequence ID" value="NZ_JAJEWP010000002.1"/>
</dbReference>